<dbReference type="EMBL" id="MT141390">
    <property type="protein sequence ID" value="QJA59962.1"/>
    <property type="molecule type" value="Genomic_DNA"/>
</dbReference>
<evidence type="ECO:0000313" key="1">
    <source>
        <dbReference type="EMBL" id="QJA59962.1"/>
    </source>
</evidence>
<proteinExistence type="predicted"/>
<evidence type="ECO:0000313" key="2">
    <source>
        <dbReference type="EMBL" id="QJA71422.1"/>
    </source>
</evidence>
<accession>A0A6M3JQT6</accession>
<reference evidence="2" key="1">
    <citation type="submission" date="2020-03" db="EMBL/GenBank/DDBJ databases">
        <title>The deep terrestrial virosphere.</title>
        <authorList>
            <person name="Holmfeldt K."/>
            <person name="Nilsson E."/>
            <person name="Simone D."/>
            <person name="Lopez-Fernandez M."/>
            <person name="Wu X."/>
            <person name="de Brujin I."/>
            <person name="Lundin D."/>
            <person name="Andersson A."/>
            <person name="Bertilsson S."/>
            <person name="Dopson M."/>
        </authorList>
    </citation>
    <scope>NUCLEOTIDE SEQUENCE</scope>
    <source>
        <strain evidence="2">MM415A03180</strain>
        <strain evidence="1">MM415B01218</strain>
    </source>
</reference>
<sequence length="46" mass="5191">MFEDILDEEKECGCSDCDEDCDSNKECQNDDEDKESIYDSGCLGCI</sequence>
<organism evidence="2">
    <name type="scientific">viral metagenome</name>
    <dbReference type="NCBI Taxonomy" id="1070528"/>
    <lineage>
        <taxon>unclassified sequences</taxon>
        <taxon>metagenomes</taxon>
        <taxon>organismal metagenomes</taxon>
    </lineage>
</organism>
<name>A0A6M3JQT6_9ZZZZ</name>
<dbReference type="EMBL" id="MT141872">
    <property type="protein sequence ID" value="QJA71422.1"/>
    <property type="molecule type" value="Genomic_DNA"/>
</dbReference>
<dbReference type="AlphaFoldDB" id="A0A6M3JQT6"/>
<gene>
    <name evidence="2" type="ORF">MM415A03180_0008</name>
    <name evidence="1" type="ORF">MM415B01218_0021</name>
</gene>
<protein>
    <submittedName>
        <fullName evidence="2">Uncharacterized protein</fullName>
    </submittedName>
</protein>